<proteinExistence type="predicted"/>
<gene>
    <name evidence="5" type="ORF">MJAP1_001457</name>
</gene>
<feature type="compositionally biased region" description="Pro residues" evidence="3">
    <location>
        <begin position="24"/>
        <end position="44"/>
    </location>
</feature>
<dbReference type="GeneID" id="85225106"/>
<keyword evidence="4" id="KW-0732">Signal</keyword>
<accession>A0AAF0JA91</accession>
<dbReference type="AlphaFoldDB" id="A0AAF0JA91"/>
<feature type="chain" id="PRO_5041924006" description="Alpha/beta-hydrolase" evidence="4">
    <location>
        <begin position="21"/>
        <end position="377"/>
    </location>
</feature>
<evidence type="ECO:0000256" key="2">
    <source>
        <dbReference type="ARBA" id="ARBA00048461"/>
    </source>
</evidence>
<feature type="region of interest" description="Disordered" evidence="3">
    <location>
        <begin position="351"/>
        <end position="377"/>
    </location>
</feature>
<dbReference type="SUPFAM" id="SSF53474">
    <property type="entry name" value="alpha/beta-Hydrolases"/>
    <property type="match status" value="1"/>
</dbReference>
<dbReference type="InterPro" id="IPR029058">
    <property type="entry name" value="AB_hydrolase_fold"/>
</dbReference>
<dbReference type="PANTHER" id="PTHR47381">
    <property type="entry name" value="ALPHA/BETA-HYDROLASES SUPERFAMILY PROTEIN"/>
    <property type="match status" value="1"/>
</dbReference>
<sequence length="377" mass="41678">MLIQLWFVLLGLLMLPGSQANLPPPAPLPPPPPPPNSKPLPQPMPVSKRIFNLGGLVVNVYGLDLLAPEVNGTKPDISVLIHMHGRSHSALDEEPLVQILFGNVRQHMTDDPARSKNDFLLATFDAPDHGNRTTMKQEQDDYSTGNKQFGIDQYAMIVGDAKDASFLIDFLPSYVFPNGERQITNWTISGRSMGGHAAWHVLADDPRVETGVVFIGSPDYFKLLEGRTAENKIPMEPPYVPNTFMQTLNRTNPANKPYTSYNPKLNPFWGKRIFAGNGAADPLVHFAYSSEFLSNLVLGPKGDDDAEQSLEIYVQPDVPHTVTTEMLELAGRWVYRWTIAKKPLLLQPPPKIPAATEARPPTSAVVQTSYAQKPTTI</sequence>
<comment type="catalytic activity">
    <reaction evidence="1">
        <text>a diacylglycerol + H2O = a monoacylglycerol + a fatty acid + H(+)</text>
        <dbReference type="Rhea" id="RHEA:32731"/>
        <dbReference type="ChEBI" id="CHEBI:15377"/>
        <dbReference type="ChEBI" id="CHEBI:15378"/>
        <dbReference type="ChEBI" id="CHEBI:17408"/>
        <dbReference type="ChEBI" id="CHEBI:18035"/>
        <dbReference type="ChEBI" id="CHEBI:28868"/>
    </reaction>
</comment>
<evidence type="ECO:0008006" key="7">
    <source>
        <dbReference type="Google" id="ProtNLM"/>
    </source>
</evidence>
<dbReference type="PANTHER" id="PTHR47381:SF3">
    <property type="entry name" value="ALPHA_BETA-HYDROLASES SUPERFAMILY PROTEIN"/>
    <property type="match status" value="1"/>
</dbReference>
<evidence type="ECO:0000256" key="1">
    <source>
        <dbReference type="ARBA" id="ARBA00047591"/>
    </source>
</evidence>
<evidence type="ECO:0000256" key="3">
    <source>
        <dbReference type="SAM" id="MobiDB-lite"/>
    </source>
</evidence>
<evidence type="ECO:0000256" key="4">
    <source>
        <dbReference type="SAM" id="SignalP"/>
    </source>
</evidence>
<dbReference type="RefSeq" id="XP_060121401.1">
    <property type="nucleotide sequence ID" value="XM_060265418.1"/>
</dbReference>
<feature type="region of interest" description="Disordered" evidence="3">
    <location>
        <begin position="24"/>
        <end position="45"/>
    </location>
</feature>
<dbReference type="Gene3D" id="3.40.50.1820">
    <property type="entry name" value="alpha/beta hydrolase"/>
    <property type="match status" value="1"/>
</dbReference>
<feature type="compositionally biased region" description="Polar residues" evidence="3">
    <location>
        <begin position="364"/>
        <end position="377"/>
    </location>
</feature>
<evidence type="ECO:0000313" key="5">
    <source>
        <dbReference type="EMBL" id="WFD38504.1"/>
    </source>
</evidence>
<keyword evidence="6" id="KW-1185">Reference proteome</keyword>
<protein>
    <recommendedName>
        <fullName evidence="7">Alpha/beta-hydrolase</fullName>
    </recommendedName>
</protein>
<dbReference type="EMBL" id="CP119959">
    <property type="protein sequence ID" value="WFD38504.1"/>
    <property type="molecule type" value="Genomic_DNA"/>
</dbReference>
<reference evidence="5" key="1">
    <citation type="submission" date="2023-03" db="EMBL/GenBank/DDBJ databases">
        <title>Mating type loci evolution in Malassezia.</title>
        <authorList>
            <person name="Coelho M.A."/>
        </authorList>
    </citation>
    <scope>NUCLEOTIDE SEQUENCE</scope>
    <source>
        <strain evidence="5">CBS 9431</strain>
    </source>
</reference>
<evidence type="ECO:0000313" key="6">
    <source>
        <dbReference type="Proteomes" id="UP001217754"/>
    </source>
</evidence>
<name>A0AAF0JA91_9BASI</name>
<organism evidence="5 6">
    <name type="scientific">Malassezia japonica</name>
    <dbReference type="NCBI Taxonomy" id="223818"/>
    <lineage>
        <taxon>Eukaryota</taxon>
        <taxon>Fungi</taxon>
        <taxon>Dikarya</taxon>
        <taxon>Basidiomycota</taxon>
        <taxon>Ustilaginomycotina</taxon>
        <taxon>Malasseziomycetes</taxon>
        <taxon>Malasseziales</taxon>
        <taxon>Malasseziaceae</taxon>
        <taxon>Malassezia</taxon>
    </lineage>
</organism>
<feature type="signal peptide" evidence="4">
    <location>
        <begin position="1"/>
        <end position="20"/>
    </location>
</feature>
<comment type="catalytic activity">
    <reaction evidence="2">
        <text>a monoacylglycerol + H2O = glycerol + a fatty acid + H(+)</text>
        <dbReference type="Rhea" id="RHEA:15245"/>
        <dbReference type="ChEBI" id="CHEBI:15377"/>
        <dbReference type="ChEBI" id="CHEBI:15378"/>
        <dbReference type="ChEBI" id="CHEBI:17408"/>
        <dbReference type="ChEBI" id="CHEBI:17754"/>
        <dbReference type="ChEBI" id="CHEBI:28868"/>
    </reaction>
</comment>
<dbReference type="Proteomes" id="UP001217754">
    <property type="component" value="Chromosome 2"/>
</dbReference>